<dbReference type="PANTHER" id="PTHR43022">
    <property type="entry name" value="PROTEIN SMF"/>
    <property type="match status" value="1"/>
</dbReference>
<dbReference type="AlphaFoldDB" id="A0A250KP72"/>
<dbReference type="SUPFAM" id="SSF102405">
    <property type="entry name" value="MCP/YpsA-like"/>
    <property type="match status" value="1"/>
</dbReference>
<feature type="domain" description="DprA winged helix" evidence="3">
    <location>
        <begin position="314"/>
        <end position="365"/>
    </location>
</feature>
<dbReference type="InterPro" id="IPR036388">
    <property type="entry name" value="WH-like_DNA-bd_sf"/>
</dbReference>
<evidence type="ECO:0000256" key="1">
    <source>
        <dbReference type="ARBA" id="ARBA00006525"/>
    </source>
</evidence>
<dbReference type="Pfam" id="PF17782">
    <property type="entry name" value="WHD_DprA"/>
    <property type="match status" value="1"/>
</dbReference>
<evidence type="ECO:0000313" key="4">
    <source>
        <dbReference type="EMBL" id="BBA33470.1"/>
    </source>
</evidence>
<dbReference type="NCBIfam" id="TIGR00732">
    <property type="entry name" value="dprA"/>
    <property type="match status" value="1"/>
</dbReference>
<dbReference type="Gene3D" id="3.40.50.450">
    <property type="match status" value="1"/>
</dbReference>
<comment type="similarity">
    <text evidence="1">Belongs to the DprA/Smf family.</text>
</comment>
<proteinExistence type="inferred from homology"/>
<feature type="domain" description="Smf/DprA SLOG" evidence="2">
    <location>
        <begin position="85"/>
        <end position="294"/>
    </location>
</feature>
<dbReference type="Gene3D" id="1.10.10.10">
    <property type="entry name" value="Winged helix-like DNA-binding domain superfamily/Winged helix DNA-binding domain"/>
    <property type="match status" value="1"/>
</dbReference>
<dbReference type="KEGG" id="mmai:sS8_1510"/>
<dbReference type="GO" id="GO:0009294">
    <property type="term" value="P:DNA-mediated transformation"/>
    <property type="evidence" value="ECO:0007669"/>
    <property type="project" value="InterPro"/>
</dbReference>
<dbReference type="OrthoDB" id="9785707at2"/>
<keyword evidence="5" id="KW-1185">Reference proteome</keyword>
<evidence type="ECO:0000259" key="2">
    <source>
        <dbReference type="Pfam" id="PF02481"/>
    </source>
</evidence>
<protein>
    <submittedName>
        <fullName evidence="4">Putative DNA protecting protein DprA</fullName>
    </submittedName>
</protein>
<dbReference type="InterPro" id="IPR041614">
    <property type="entry name" value="DprA_WH"/>
</dbReference>
<name>A0A250KP72_9GAMM</name>
<dbReference type="PANTHER" id="PTHR43022:SF1">
    <property type="entry name" value="PROTEIN SMF"/>
    <property type="match status" value="1"/>
</dbReference>
<dbReference type="EMBL" id="AP017928">
    <property type="protein sequence ID" value="BBA33470.1"/>
    <property type="molecule type" value="Genomic_DNA"/>
</dbReference>
<gene>
    <name evidence="4" type="ORF">sS8_1510</name>
</gene>
<dbReference type="Pfam" id="PF02481">
    <property type="entry name" value="DNA_processg_A"/>
    <property type="match status" value="1"/>
</dbReference>
<sequence length="371" mass="39677">MTTGSPEYPDDLRYWLALHRAPLIGSRRFCAILAHFLSPRALFETKAADLAALGLKEKTIAYLRCPDWQAVEADLRWLSASGHDCLTLHAPRYPALLREIPDPPPLIFVKGDVSALSSRQVAIVGSRNPTPSGLRFAREIASGLVSRGFAITSGLALGIDAAGHSGALEAGGITIGVAATGLDRVYPRRHETLARDIVTRNGALVSEFPPGTAPRADHFPRRNRIISGLSLGTLVVEAAPRSGSLITARLAAEQNREVFAVPGSIYNPLSRGCNELIKGGAKLIQTVEDITEEFEAQLSVQCYEPSSFETGSGDDRASMQLLKYIAYDPTSVDTLVAATGNTPEAIASMLLILELQGHVASTPGGGYVRTR</sequence>
<dbReference type="InterPro" id="IPR003488">
    <property type="entry name" value="DprA"/>
</dbReference>
<dbReference type="InterPro" id="IPR057666">
    <property type="entry name" value="DrpA_SLOG"/>
</dbReference>
<reference evidence="4 5" key="1">
    <citation type="submission" date="2016-12" db="EMBL/GenBank/DDBJ databases">
        <title>Genome sequencing of Methylocaldum marinum.</title>
        <authorList>
            <person name="Takeuchi M."/>
            <person name="Kamagata Y."/>
            <person name="Hiraoka S."/>
            <person name="Oshima K."/>
            <person name="Hattori M."/>
            <person name="Iwasaki W."/>
        </authorList>
    </citation>
    <scope>NUCLEOTIDE SEQUENCE [LARGE SCALE GENOMIC DNA]</scope>
    <source>
        <strain evidence="4 5">S8</strain>
    </source>
</reference>
<accession>A0A250KP72</accession>
<evidence type="ECO:0000313" key="5">
    <source>
        <dbReference type="Proteomes" id="UP000266313"/>
    </source>
</evidence>
<organism evidence="4 5">
    <name type="scientific">Methylocaldum marinum</name>
    <dbReference type="NCBI Taxonomy" id="1432792"/>
    <lineage>
        <taxon>Bacteria</taxon>
        <taxon>Pseudomonadati</taxon>
        <taxon>Pseudomonadota</taxon>
        <taxon>Gammaproteobacteria</taxon>
        <taxon>Methylococcales</taxon>
        <taxon>Methylococcaceae</taxon>
        <taxon>Methylocaldum</taxon>
    </lineage>
</organism>
<evidence type="ECO:0000259" key="3">
    <source>
        <dbReference type="Pfam" id="PF17782"/>
    </source>
</evidence>
<dbReference type="RefSeq" id="WP_119629071.1">
    <property type="nucleotide sequence ID" value="NZ_AP017928.1"/>
</dbReference>
<dbReference type="Proteomes" id="UP000266313">
    <property type="component" value="Chromosome"/>
</dbReference>